<sequence>MSCKQTAATRLQVLQGHLLNTTKVSSSSIATEGVSMAGNPLTSHVLDTALGRPAANMKISLYKLDNSSWQHLVTKVTNDDGRAGQFLSQEDFTQGTYKMFFNTGDYFQQLNTKGFYPHVEIVFVIEKPEEHYHIPLLLSPYGYSTYRGS</sequence>
<dbReference type="SUPFAM" id="SSF49472">
    <property type="entry name" value="Transthyretin (synonym: prealbumin)"/>
    <property type="match status" value="1"/>
</dbReference>
<accession>A0AAE1FU41</accession>
<comment type="similarity">
    <text evidence="3 8">Belongs to the transthyretin family. 5-hydroxyisourate hydrolase subfamily.</text>
</comment>
<evidence type="ECO:0000313" key="11">
    <source>
        <dbReference type="Proteomes" id="UP001286313"/>
    </source>
</evidence>
<dbReference type="InterPro" id="IPR014306">
    <property type="entry name" value="Hydroxyisourate_hydrolase"/>
</dbReference>
<evidence type="ECO:0000256" key="5">
    <source>
        <dbReference type="ARBA" id="ARBA00022631"/>
    </source>
</evidence>
<dbReference type="Proteomes" id="UP001286313">
    <property type="component" value="Unassembled WGS sequence"/>
</dbReference>
<proteinExistence type="inferred from homology"/>
<comment type="caution">
    <text evidence="10">The sequence shown here is derived from an EMBL/GenBank/DDBJ whole genome shotgun (WGS) entry which is preliminary data.</text>
</comment>
<dbReference type="GO" id="GO:0006144">
    <property type="term" value="P:purine nucleobase metabolic process"/>
    <property type="evidence" value="ECO:0007669"/>
    <property type="project" value="UniProtKB-KW"/>
</dbReference>
<evidence type="ECO:0000256" key="8">
    <source>
        <dbReference type="RuleBase" id="RU361270"/>
    </source>
</evidence>
<feature type="binding site" evidence="7">
    <location>
        <position position="82"/>
    </location>
    <ligand>
        <name>substrate</name>
    </ligand>
</feature>
<evidence type="ECO:0000256" key="3">
    <source>
        <dbReference type="ARBA" id="ARBA00009850"/>
    </source>
</evidence>
<dbReference type="EC" id="3.5.2.17" evidence="8"/>
<dbReference type="InterPro" id="IPR000895">
    <property type="entry name" value="Transthyretin/HIU_hydrolase"/>
</dbReference>
<dbReference type="InterPro" id="IPR023418">
    <property type="entry name" value="Thyroxine_BS"/>
</dbReference>
<dbReference type="PROSITE" id="PS00769">
    <property type="entry name" value="TRANSTHYRETIN_2"/>
    <property type="match status" value="1"/>
</dbReference>
<feature type="domain" description="Transthyretin/hydroxyisourate hydrolase" evidence="9">
    <location>
        <begin position="36"/>
        <end position="148"/>
    </location>
</feature>
<feature type="binding site" evidence="7">
    <location>
        <position position="44"/>
    </location>
    <ligand>
        <name>substrate</name>
    </ligand>
</feature>
<keyword evidence="11" id="KW-1185">Reference proteome</keyword>
<dbReference type="Gene3D" id="2.60.40.180">
    <property type="entry name" value="Transthyretin/hydroxyisourate hydrolase domain"/>
    <property type="match status" value="1"/>
</dbReference>
<keyword evidence="6 8" id="KW-0378">Hydrolase</keyword>
<comment type="function">
    <text evidence="2">Catalyzes the hydrolysis of 5-hydroxyisourate (HIU) to 2-oxo-4-hydroxy-4-carboxy-5-ureidoimidazoline (OHCU).</text>
</comment>
<comment type="subunit">
    <text evidence="4 8">Homotetramer.</text>
</comment>
<dbReference type="InterPro" id="IPR036817">
    <property type="entry name" value="Transthyretin/HIU_hydrolase_sf"/>
</dbReference>
<evidence type="ECO:0000256" key="6">
    <source>
        <dbReference type="ARBA" id="ARBA00022801"/>
    </source>
</evidence>
<gene>
    <name evidence="10" type="ORF">Pcinc_016219</name>
</gene>
<name>A0AAE1FU41_PETCI</name>
<dbReference type="EMBL" id="JAWQEG010001479">
    <property type="protein sequence ID" value="KAK3879197.1"/>
    <property type="molecule type" value="Genomic_DNA"/>
</dbReference>
<dbReference type="Pfam" id="PF00576">
    <property type="entry name" value="Transthyretin"/>
    <property type="match status" value="1"/>
</dbReference>
<dbReference type="AlphaFoldDB" id="A0AAE1FU41"/>
<evidence type="ECO:0000256" key="4">
    <source>
        <dbReference type="ARBA" id="ARBA00011881"/>
    </source>
</evidence>
<dbReference type="InterPro" id="IPR023419">
    <property type="entry name" value="Transthyretin_CS"/>
</dbReference>
<dbReference type="PROSITE" id="PS00768">
    <property type="entry name" value="TRANSTHYRETIN_1"/>
    <property type="match status" value="1"/>
</dbReference>
<dbReference type="SMART" id="SM00095">
    <property type="entry name" value="TR_THY"/>
    <property type="match status" value="1"/>
</dbReference>
<evidence type="ECO:0000313" key="10">
    <source>
        <dbReference type="EMBL" id="KAK3879197.1"/>
    </source>
</evidence>
<evidence type="ECO:0000256" key="1">
    <source>
        <dbReference type="ARBA" id="ARBA00001043"/>
    </source>
</evidence>
<evidence type="ECO:0000259" key="9">
    <source>
        <dbReference type="SMART" id="SM00095"/>
    </source>
</evidence>
<organism evidence="10 11">
    <name type="scientific">Petrolisthes cinctipes</name>
    <name type="common">Flat porcelain crab</name>
    <dbReference type="NCBI Taxonomy" id="88211"/>
    <lineage>
        <taxon>Eukaryota</taxon>
        <taxon>Metazoa</taxon>
        <taxon>Ecdysozoa</taxon>
        <taxon>Arthropoda</taxon>
        <taxon>Crustacea</taxon>
        <taxon>Multicrustacea</taxon>
        <taxon>Malacostraca</taxon>
        <taxon>Eumalacostraca</taxon>
        <taxon>Eucarida</taxon>
        <taxon>Decapoda</taxon>
        <taxon>Pleocyemata</taxon>
        <taxon>Anomura</taxon>
        <taxon>Galatheoidea</taxon>
        <taxon>Porcellanidae</taxon>
        <taxon>Petrolisthes</taxon>
    </lineage>
</organism>
<comment type="catalytic activity">
    <reaction evidence="1 8">
        <text>5-hydroxyisourate + H2O = 5-hydroxy-2-oxo-4-ureido-2,5-dihydro-1H-imidazole-5-carboxylate + H(+)</text>
        <dbReference type="Rhea" id="RHEA:23736"/>
        <dbReference type="ChEBI" id="CHEBI:15377"/>
        <dbReference type="ChEBI" id="CHEBI:15378"/>
        <dbReference type="ChEBI" id="CHEBI:18072"/>
        <dbReference type="ChEBI" id="CHEBI:58639"/>
        <dbReference type="EC" id="3.5.2.17"/>
    </reaction>
</comment>
<dbReference type="PRINTS" id="PR00189">
    <property type="entry name" value="TRNSTHYRETIN"/>
</dbReference>
<reference evidence="10" key="1">
    <citation type="submission" date="2023-10" db="EMBL/GenBank/DDBJ databases">
        <title>Genome assemblies of two species of porcelain crab, Petrolisthes cinctipes and Petrolisthes manimaculis (Anomura: Porcellanidae).</title>
        <authorList>
            <person name="Angst P."/>
        </authorList>
    </citation>
    <scope>NUCLEOTIDE SEQUENCE</scope>
    <source>
        <strain evidence="10">PB745_01</strain>
        <tissue evidence="10">Gill</tissue>
    </source>
</reference>
<dbReference type="CDD" id="cd05822">
    <property type="entry name" value="TLP_HIUase"/>
    <property type="match status" value="1"/>
</dbReference>
<dbReference type="GO" id="GO:0033971">
    <property type="term" value="F:hydroxyisourate hydrolase activity"/>
    <property type="evidence" value="ECO:0007669"/>
    <property type="project" value="UniProtKB-EC"/>
</dbReference>
<keyword evidence="5 8" id="KW-0659">Purine metabolism</keyword>
<feature type="binding site" evidence="7">
    <location>
        <position position="146"/>
    </location>
    <ligand>
        <name>substrate</name>
    </ligand>
</feature>
<dbReference type="InterPro" id="IPR023416">
    <property type="entry name" value="Transthyretin/HIU_hydrolase_d"/>
</dbReference>
<evidence type="ECO:0000256" key="7">
    <source>
        <dbReference type="PIRSR" id="PIRSR600895-51"/>
    </source>
</evidence>
<dbReference type="NCBIfam" id="TIGR02962">
    <property type="entry name" value="hdxy_isourate"/>
    <property type="match status" value="1"/>
</dbReference>
<dbReference type="PANTHER" id="PTHR10395">
    <property type="entry name" value="URICASE AND TRANSTHYRETIN-RELATED"/>
    <property type="match status" value="1"/>
</dbReference>
<dbReference type="PANTHER" id="PTHR10395:SF7">
    <property type="entry name" value="5-HYDROXYISOURATE HYDROLASE"/>
    <property type="match status" value="1"/>
</dbReference>
<protein>
    <recommendedName>
        <fullName evidence="8">5-hydroxyisourate hydrolase</fullName>
        <shortName evidence="8">HIU hydrolase</shortName>
        <shortName evidence="8">HIUHase</shortName>
        <ecNumber evidence="8">3.5.2.17</ecNumber>
    </recommendedName>
</protein>
<evidence type="ECO:0000256" key="2">
    <source>
        <dbReference type="ARBA" id="ARBA00002704"/>
    </source>
</evidence>